<evidence type="ECO:0000313" key="1">
    <source>
        <dbReference type="EMBL" id="MED6260773.1"/>
    </source>
</evidence>
<accession>A0ABU7CGG8</accession>
<gene>
    <name evidence="1" type="ORF">ATANTOWER_028497</name>
</gene>
<reference evidence="1 2" key="1">
    <citation type="submission" date="2021-07" db="EMBL/GenBank/DDBJ databases">
        <authorList>
            <person name="Palmer J.M."/>
        </authorList>
    </citation>
    <scope>NUCLEOTIDE SEQUENCE [LARGE SCALE GENOMIC DNA]</scope>
    <source>
        <strain evidence="1 2">AT_MEX2019</strain>
        <tissue evidence="1">Muscle</tissue>
    </source>
</reference>
<organism evidence="1 2">
    <name type="scientific">Ataeniobius toweri</name>
    <dbReference type="NCBI Taxonomy" id="208326"/>
    <lineage>
        <taxon>Eukaryota</taxon>
        <taxon>Metazoa</taxon>
        <taxon>Chordata</taxon>
        <taxon>Craniata</taxon>
        <taxon>Vertebrata</taxon>
        <taxon>Euteleostomi</taxon>
        <taxon>Actinopterygii</taxon>
        <taxon>Neopterygii</taxon>
        <taxon>Teleostei</taxon>
        <taxon>Neoteleostei</taxon>
        <taxon>Acanthomorphata</taxon>
        <taxon>Ovalentaria</taxon>
        <taxon>Atherinomorphae</taxon>
        <taxon>Cyprinodontiformes</taxon>
        <taxon>Goodeidae</taxon>
        <taxon>Ataeniobius</taxon>
    </lineage>
</organism>
<protein>
    <submittedName>
        <fullName evidence="1">Uncharacterized protein</fullName>
    </submittedName>
</protein>
<sequence length="107" mass="12256">MTNNLHFGFICPRDIFPHATSRGNFLNLSCAATYFLEPVLSTLPHPHGNNQSFSNCTVMNNINLLNQRWRCRLFCNFSDHGMARSWGEFAETSTLEIHVTVLNVFHL</sequence>
<keyword evidence="2" id="KW-1185">Reference proteome</keyword>
<name>A0ABU7CGG8_9TELE</name>
<proteinExistence type="predicted"/>
<dbReference type="Proteomes" id="UP001345963">
    <property type="component" value="Unassembled WGS sequence"/>
</dbReference>
<comment type="caution">
    <text evidence="1">The sequence shown here is derived from an EMBL/GenBank/DDBJ whole genome shotgun (WGS) entry which is preliminary data.</text>
</comment>
<dbReference type="EMBL" id="JAHUTI010089229">
    <property type="protein sequence ID" value="MED6260773.1"/>
    <property type="molecule type" value="Genomic_DNA"/>
</dbReference>
<evidence type="ECO:0000313" key="2">
    <source>
        <dbReference type="Proteomes" id="UP001345963"/>
    </source>
</evidence>